<comment type="caution">
    <text evidence="1">The sequence shown here is derived from an EMBL/GenBank/DDBJ whole genome shotgun (WGS) entry which is preliminary data.</text>
</comment>
<proteinExistence type="predicted"/>
<keyword evidence="2" id="KW-1185">Reference proteome</keyword>
<name>A0A1D1W752_RAMVA</name>
<dbReference type="Proteomes" id="UP000186922">
    <property type="component" value="Unassembled WGS sequence"/>
</dbReference>
<dbReference type="AlphaFoldDB" id="A0A1D1W752"/>
<gene>
    <name evidence="1" type="primary">RvY_18740-1</name>
    <name evidence="1" type="synonym">RvY_18740.1</name>
    <name evidence="1" type="ORF">RvY_18740</name>
</gene>
<evidence type="ECO:0000313" key="2">
    <source>
        <dbReference type="Proteomes" id="UP000186922"/>
    </source>
</evidence>
<protein>
    <submittedName>
        <fullName evidence="1">Uncharacterized protein</fullName>
    </submittedName>
</protein>
<organism evidence="1 2">
    <name type="scientific">Ramazzottius varieornatus</name>
    <name type="common">Water bear</name>
    <name type="synonym">Tardigrade</name>
    <dbReference type="NCBI Taxonomy" id="947166"/>
    <lineage>
        <taxon>Eukaryota</taxon>
        <taxon>Metazoa</taxon>
        <taxon>Ecdysozoa</taxon>
        <taxon>Tardigrada</taxon>
        <taxon>Eutardigrada</taxon>
        <taxon>Parachela</taxon>
        <taxon>Hypsibioidea</taxon>
        <taxon>Ramazzottiidae</taxon>
        <taxon>Ramazzottius</taxon>
    </lineage>
</organism>
<sequence length="283" mass="32744">MYNIPEDQKIVVQQIVLIGLCVHREDAEEEIASFKRVAQGLAPTRRKPNSFYGIRLDKEKNELLPRPKQRTEGYFHLQEHEITVPAVIYDLAELFHVIGSQIPPLEPVTLGEDFKDIKNHKHTPSAGTKAFAFSYHTSERKARVHFPSLRVRLKFPPASTRLQEMLGFQNQSIVSAADSPAFHFMEDRLKNYADTSTTHQTPRFWPREDEPLTEADRSVWYLVNRYPNEFKLSVLELPYLVISKRCINLYLGDQSLFIYCDVAAYTHVGHSYEKLSRIRTGQV</sequence>
<evidence type="ECO:0000313" key="1">
    <source>
        <dbReference type="EMBL" id="GAV09146.1"/>
    </source>
</evidence>
<reference evidence="1 2" key="1">
    <citation type="journal article" date="2016" name="Nat. Commun.">
        <title>Extremotolerant tardigrade genome and improved radiotolerance of human cultured cells by tardigrade-unique protein.</title>
        <authorList>
            <person name="Hashimoto T."/>
            <person name="Horikawa D.D."/>
            <person name="Saito Y."/>
            <person name="Kuwahara H."/>
            <person name="Kozuka-Hata H."/>
            <person name="Shin-I T."/>
            <person name="Minakuchi Y."/>
            <person name="Ohishi K."/>
            <person name="Motoyama A."/>
            <person name="Aizu T."/>
            <person name="Enomoto A."/>
            <person name="Kondo K."/>
            <person name="Tanaka S."/>
            <person name="Hara Y."/>
            <person name="Koshikawa S."/>
            <person name="Sagara H."/>
            <person name="Miura T."/>
            <person name="Yokobori S."/>
            <person name="Miyagawa K."/>
            <person name="Suzuki Y."/>
            <person name="Kubo T."/>
            <person name="Oyama M."/>
            <person name="Kohara Y."/>
            <person name="Fujiyama A."/>
            <person name="Arakawa K."/>
            <person name="Katayama T."/>
            <person name="Toyoda A."/>
            <person name="Kunieda T."/>
        </authorList>
    </citation>
    <scope>NUCLEOTIDE SEQUENCE [LARGE SCALE GENOMIC DNA]</scope>
    <source>
        <strain evidence="1 2">YOKOZUNA-1</strain>
    </source>
</reference>
<accession>A0A1D1W752</accession>
<dbReference type="EMBL" id="BDGG01000020">
    <property type="protein sequence ID" value="GAV09146.1"/>
    <property type="molecule type" value="Genomic_DNA"/>
</dbReference>